<keyword evidence="6" id="KW-1185">Reference proteome</keyword>
<feature type="region of interest" description="Disordered" evidence="1">
    <location>
        <begin position="667"/>
        <end position="688"/>
    </location>
</feature>
<evidence type="ECO:0000256" key="2">
    <source>
        <dbReference type="SAM" id="Phobius"/>
    </source>
</evidence>
<evidence type="ECO:0000259" key="3">
    <source>
        <dbReference type="PROSITE" id="PS50234"/>
    </source>
</evidence>
<dbReference type="KEGG" id="halc:EY643_06670"/>
<evidence type="ECO:0000313" key="6">
    <source>
        <dbReference type="Proteomes" id="UP000326287"/>
    </source>
</evidence>
<dbReference type="InterPro" id="IPR013694">
    <property type="entry name" value="VIT"/>
</dbReference>
<dbReference type="AlphaFoldDB" id="A0A5P9NII4"/>
<feature type="domain" description="VWFA" evidence="3">
    <location>
        <begin position="360"/>
        <end position="536"/>
    </location>
</feature>
<dbReference type="PANTHER" id="PTHR45737:SF6">
    <property type="entry name" value="VON WILLEBRAND FACTOR A DOMAIN-CONTAINING PROTEIN 5A"/>
    <property type="match status" value="1"/>
</dbReference>
<dbReference type="InterPro" id="IPR002035">
    <property type="entry name" value="VWF_A"/>
</dbReference>
<dbReference type="SMART" id="SM00327">
    <property type="entry name" value="VWA"/>
    <property type="match status" value="1"/>
</dbReference>
<dbReference type="SMART" id="SM00609">
    <property type="entry name" value="VIT"/>
    <property type="match status" value="1"/>
</dbReference>
<dbReference type="NCBIfam" id="TIGR03788">
    <property type="entry name" value="marine_srt_targ"/>
    <property type="match status" value="1"/>
</dbReference>
<dbReference type="InterPro" id="IPR022440">
    <property type="entry name" value="CHP03788"/>
</dbReference>
<reference evidence="5 6" key="1">
    <citation type="submission" date="2019-02" db="EMBL/GenBank/DDBJ databases">
        <authorList>
            <person name="Li S.-H."/>
        </authorList>
    </citation>
    <scope>NUCLEOTIDE SEQUENCE [LARGE SCALE GENOMIC DNA]</scope>
    <source>
        <strain evidence="5 6">IMCC14385</strain>
    </source>
</reference>
<dbReference type="OrthoDB" id="9784383at2"/>
<dbReference type="RefSeq" id="WP_152661465.1">
    <property type="nucleotide sequence ID" value="NZ_CP036422.1"/>
</dbReference>
<protein>
    <submittedName>
        <fullName evidence="5">Marine proteobacterial sortase target protein</fullName>
    </submittedName>
</protein>
<keyword evidence="2" id="KW-0472">Membrane</keyword>
<keyword evidence="2" id="KW-0812">Transmembrane</keyword>
<feature type="domain" description="VIT" evidence="4">
    <location>
        <begin position="63"/>
        <end position="191"/>
    </location>
</feature>
<dbReference type="Gene3D" id="3.40.50.410">
    <property type="entry name" value="von Willebrand factor, type A domain"/>
    <property type="match status" value="1"/>
</dbReference>
<evidence type="ECO:0000259" key="4">
    <source>
        <dbReference type="PROSITE" id="PS51468"/>
    </source>
</evidence>
<accession>A0A5P9NII4</accession>
<dbReference type="Proteomes" id="UP000326287">
    <property type="component" value="Chromosome"/>
</dbReference>
<dbReference type="PANTHER" id="PTHR45737">
    <property type="entry name" value="VON WILLEBRAND FACTOR A DOMAIN-CONTAINING PROTEIN 5A"/>
    <property type="match status" value="1"/>
</dbReference>
<organism evidence="5 6">
    <name type="scientific">Halioglobus maricola</name>
    <dbReference type="NCBI Taxonomy" id="2601894"/>
    <lineage>
        <taxon>Bacteria</taxon>
        <taxon>Pseudomonadati</taxon>
        <taxon>Pseudomonadota</taxon>
        <taxon>Gammaproteobacteria</taxon>
        <taxon>Cellvibrionales</taxon>
        <taxon>Halieaceae</taxon>
        <taxon>Halioglobus</taxon>
    </lineage>
</organism>
<dbReference type="Pfam" id="PF13768">
    <property type="entry name" value="VWA_3"/>
    <property type="match status" value="1"/>
</dbReference>
<dbReference type="PROSITE" id="PS51468">
    <property type="entry name" value="VIT"/>
    <property type="match status" value="1"/>
</dbReference>
<sequence>MKAYQSAAPLRRDVSSFGGPLLWLCFRCLPMVVVASVVLLMLSSLSVKASPIEEVSPNDAQAGQLYLRGGSSAYQPAVLHGSSASVAVSGMIAVVTLKQVFSNPTTQWQEGVYAFPLPETAAVRAMEMRIGERRIVGEIREREAARKAYTQAKQVGKKASLVEQHRPNLFSNRVANIAPGEELEVTLEYVQSISYRDGVFSLRLPTTITTRYIPGVPQQDETFTAEATLDVLPDHGWAMPTDQVPDAPAITPLQHAAPGSDSAPHNPIVITVRLDPGMPLAGVESPFHDIALSRRAGVYDVSLAAGKAEMDRDYVLEWRPVTGSEPAAALFTEKVGQEYFGLLMVVPPAVEQAQPAPAREMIFVVDTSGSMGGVSIRQARESLQQALRMLRPEDSFNVIAFNSNYRKLFPRAVAASAHNVQRASEFVRHLSASGGTEMMPAMQAALLHEAEGDELSPHAALRQVVFITDGAVGNEEALFAEIQHTLGPSRLFTVGIGSAPNNWFMRKAAEFGRGTFTYIGDVQQVGDKMTHLFRQLSSPVAVGLAVDLPAGAQMWPQRVPDLYAGEPLLLAVNFGEQLPLQEIGIQGAIAGQAWQRELSFAGADPQRVASHDGVASIWARRKIAGLLDEKTRGANEATVKAKVLPLALEHSLLSPYTSFVALEQQVSRPQKDDLHSGPVANSRPQGQAGATYAYPQTATTGPAKLWLGTLLLFAALVLRATRQEEHDA</sequence>
<dbReference type="SUPFAM" id="SSF53300">
    <property type="entry name" value="vWA-like"/>
    <property type="match status" value="1"/>
</dbReference>
<dbReference type="EMBL" id="CP036422">
    <property type="protein sequence ID" value="QFU75359.1"/>
    <property type="molecule type" value="Genomic_DNA"/>
</dbReference>
<evidence type="ECO:0000256" key="1">
    <source>
        <dbReference type="SAM" id="MobiDB-lite"/>
    </source>
</evidence>
<proteinExistence type="predicted"/>
<feature type="transmembrane region" description="Helical" evidence="2">
    <location>
        <begin position="21"/>
        <end position="42"/>
    </location>
</feature>
<dbReference type="PROSITE" id="PS50234">
    <property type="entry name" value="VWFA"/>
    <property type="match status" value="1"/>
</dbReference>
<name>A0A5P9NII4_9GAMM</name>
<gene>
    <name evidence="5" type="ORF">EY643_06670</name>
</gene>
<evidence type="ECO:0000313" key="5">
    <source>
        <dbReference type="EMBL" id="QFU75359.1"/>
    </source>
</evidence>
<keyword evidence="2" id="KW-1133">Transmembrane helix</keyword>
<dbReference type="InterPro" id="IPR036465">
    <property type="entry name" value="vWFA_dom_sf"/>
</dbReference>
<dbReference type="Pfam" id="PF08487">
    <property type="entry name" value="VIT"/>
    <property type="match status" value="1"/>
</dbReference>